<accession>A0A2T2WTI4</accession>
<sequence length="61" mass="6854">MGQIVINGTPDSAVLRSMINVIRIQRVTQTDQIPTAIFEIDLQDGQPIMEIRVLNAKNYLT</sequence>
<protein>
    <submittedName>
        <fullName evidence="1">Uncharacterized protein</fullName>
    </submittedName>
</protein>
<evidence type="ECO:0000313" key="2">
    <source>
        <dbReference type="Proteomes" id="UP000242699"/>
    </source>
</evidence>
<proteinExistence type="predicted"/>
<evidence type="ECO:0000313" key="1">
    <source>
        <dbReference type="EMBL" id="PSR25554.1"/>
    </source>
</evidence>
<organism evidence="1 2">
    <name type="scientific">Sulfobacillus benefaciens</name>
    <dbReference type="NCBI Taxonomy" id="453960"/>
    <lineage>
        <taxon>Bacteria</taxon>
        <taxon>Bacillati</taxon>
        <taxon>Bacillota</taxon>
        <taxon>Clostridia</taxon>
        <taxon>Eubacteriales</taxon>
        <taxon>Clostridiales Family XVII. Incertae Sedis</taxon>
        <taxon>Sulfobacillus</taxon>
    </lineage>
</organism>
<dbReference type="AlphaFoldDB" id="A0A2T2WTI4"/>
<dbReference type="EMBL" id="PXYT01000053">
    <property type="protein sequence ID" value="PSR25554.1"/>
    <property type="molecule type" value="Genomic_DNA"/>
</dbReference>
<name>A0A2T2WTI4_9FIRM</name>
<comment type="caution">
    <text evidence="1">The sequence shown here is derived from an EMBL/GenBank/DDBJ whole genome shotgun (WGS) entry which is preliminary data.</text>
</comment>
<dbReference type="Proteomes" id="UP000242699">
    <property type="component" value="Unassembled WGS sequence"/>
</dbReference>
<gene>
    <name evidence="1" type="ORF">C7B43_16745</name>
</gene>
<reference evidence="1 2" key="1">
    <citation type="journal article" date="2014" name="BMC Genomics">
        <title>Comparison of environmental and isolate Sulfobacillus genomes reveals diverse carbon, sulfur, nitrogen, and hydrogen metabolisms.</title>
        <authorList>
            <person name="Justice N.B."/>
            <person name="Norman A."/>
            <person name="Brown C.T."/>
            <person name="Singh A."/>
            <person name="Thomas B.C."/>
            <person name="Banfield J.F."/>
        </authorList>
    </citation>
    <scope>NUCLEOTIDE SEQUENCE [LARGE SCALE GENOMIC DNA]</scope>
    <source>
        <strain evidence="1">AMDSBA1</strain>
    </source>
</reference>